<dbReference type="AlphaFoldDB" id="A0A1G1YVL8"/>
<evidence type="ECO:0000256" key="1">
    <source>
        <dbReference type="ARBA" id="ARBA00000385"/>
    </source>
</evidence>
<evidence type="ECO:0000256" key="2">
    <source>
        <dbReference type="ARBA" id="ARBA00005642"/>
    </source>
</evidence>
<dbReference type="Gene3D" id="3.30.2350.10">
    <property type="entry name" value="Pseudouridine synthase"/>
    <property type="match status" value="1"/>
</dbReference>
<organism evidence="8 9">
    <name type="scientific">Candidatus Colwellbacteria bacterium GWA2_46_10</name>
    <dbReference type="NCBI Taxonomy" id="1797684"/>
    <lineage>
        <taxon>Bacteria</taxon>
        <taxon>Candidatus Colwelliibacteriota</taxon>
    </lineage>
</organism>
<gene>
    <name evidence="5" type="primary">truB</name>
    <name evidence="8" type="ORF">A2119_02120</name>
</gene>
<proteinExistence type="inferred from homology"/>
<keyword evidence="4 5" id="KW-0413">Isomerase</keyword>
<comment type="similarity">
    <text evidence="2 5">Belongs to the pseudouridine synthase TruB family. Type 1 subfamily.</text>
</comment>
<dbReference type="PANTHER" id="PTHR13767:SF2">
    <property type="entry name" value="PSEUDOURIDYLATE SYNTHASE TRUB1"/>
    <property type="match status" value="1"/>
</dbReference>
<feature type="domain" description="Pseudouridine synthase II N-terminal" evidence="6">
    <location>
        <begin position="21"/>
        <end position="171"/>
    </location>
</feature>
<dbReference type="InterPro" id="IPR020103">
    <property type="entry name" value="PsdUridine_synth_cat_dom_sf"/>
</dbReference>
<feature type="active site" description="Nucleophile" evidence="5">
    <location>
        <position position="36"/>
    </location>
</feature>
<dbReference type="InterPro" id="IPR002501">
    <property type="entry name" value="PsdUridine_synth_N"/>
</dbReference>
<dbReference type="InterPro" id="IPR032819">
    <property type="entry name" value="TruB_C"/>
</dbReference>
<accession>A0A1G1YVL8</accession>
<evidence type="ECO:0000313" key="9">
    <source>
        <dbReference type="Proteomes" id="UP000178179"/>
    </source>
</evidence>
<reference evidence="8 9" key="1">
    <citation type="journal article" date="2016" name="Nat. Commun.">
        <title>Thousands of microbial genomes shed light on interconnected biogeochemical processes in an aquifer system.</title>
        <authorList>
            <person name="Anantharaman K."/>
            <person name="Brown C.T."/>
            <person name="Hug L.A."/>
            <person name="Sharon I."/>
            <person name="Castelle C.J."/>
            <person name="Probst A.J."/>
            <person name="Thomas B.C."/>
            <person name="Singh A."/>
            <person name="Wilkins M.J."/>
            <person name="Karaoz U."/>
            <person name="Brodie E.L."/>
            <person name="Williams K.H."/>
            <person name="Hubbard S.S."/>
            <person name="Banfield J.F."/>
        </authorList>
    </citation>
    <scope>NUCLEOTIDE SEQUENCE [LARGE SCALE GENOMIC DNA]</scope>
</reference>
<evidence type="ECO:0000256" key="3">
    <source>
        <dbReference type="ARBA" id="ARBA00022694"/>
    </source>
</evidence>
<evidence type="ECO:0000256" key="4">
    <source>
        <dbReference type="ARBA" id="ARBA00023235"/>
    </source>
</evidence>
<dbReference type="NCBIfam" id="TIGR00431">
    <property type="entry name" value="TruB"/>
    <property type="match status" value="1"/>
</dbReference>
<dbReference type="GO" id="GO:0160148">
    <property type="term" value="F:tRNA pseudouridine(55) synthase activity"/>
    <property type="evidence" value="ECO:0007669"/>
    <property type="project" value="UniProtKB-EC"/>
</dbReference>
<comment type="function">
    <text evidence="5">Responsible for synthesis of pseudouridine from uracil-55 in the psi GC loop of transfer RNAs.</text>
</comment>
<evidence type="ECO:0000256" key="5">
    <source>
        <dbReference type="HAMAP-Rule" id="MF_01080"/>
    </source>
</evidence>
<comment type="caution">
    <text evidence="8">The sequence shown here is derived from an EMBL/GenBank/DDBJ whole genome shotgun (WGS) entry which is preliminary data.</text>
</comment>
<feature type="domain" description="tRNA pseudouridylate synthase B C-terminal" evidence="7">
    <location>
        <begin position="172"/>
        <end position="215"/>
    </location>
</feature>
<dbReference type="GO" id="GO:1990481">
    <property type="term" value="P:mRNA pseudouridine synthesis"/>
    <property type="evidence" value="ECO:0007669"/>
    <property type="project" value="TreeGrafter"/>
</dbReference>
<dbReference type="Proteomes" id="UP000178179">
    <property type="component" value="Unassembled WGS sequence"/>
</dbReference>
<dbReference type="EC" id="5.4.99.25" evidence="5"/>
<name>A0A1G1YVL8_9BACT</name>
<protein>
    <recommendedName>
        <fullName evidence="5">tRNA pseudouridine synthase B</fullName>
        <ecNumber evidence="5">5.4.99.25</ecNumber>
    </recommendedName>
    <alternativeName>
        <fullName evidence="5">tRNA pseudouridine(55) synthase</fullName>
        <shortName evidence="5">Psi55 synthase</shortName>
    </alternativeName>
    <alternativeName>
        <fullName evidence="5">tRNA pseudouridylate synthase</fullName>
    </alternativeName>
    <alternativeName>
        <fullName evidence="5">tRNA-uridine isomerase</fullName>
    </alternativeName>
</protein>
<dbReference type="SUPFAM" id="SSF55120">
    <property type="entry name" value="Pseudouridine synthase"/>
    <property type="match status" value="1"/>
</dbReference>
<dbReference type="GO" id="GO:0031119">
    <property type="term" value="P:tRNA pseudouridine synthesis"/>
    <property type="evidence" value="ECO:0007669"/>
    <property type="project" value="UniProtKB-UniRule"/>
</dbReference>
<evidence type="ECO:0000313" key="8">
    <source>
        <dbReference type="EMBL" id="OGY56412.1"/>
    </source>
</evidence>
<dbReference type="GO" id="GO:0003723">
    <property type="term" value="F:RNA binding"/>
    <property type="evidence" value="ECO:0007669"/>
    <property type="project" value="InterPro"/>
</dbReference>
<dbReference type="Pfam" id="PF01509">
    <property type="entry name" value="TruB_N"/>
    <property type="match status" value="1"/>
</dbReference>
<evidence type="ECO:0000259" key="7">
    <source>
        <dbReference type="Pfam" id="PF16198"/>
    </source>
</evidence>
<evidence type="ECO:0000259" key="6">
    <source>
        <dbReference type="Pfam" id="PF01509"/>
    </source>
</evidence>
<keyword evidence="3 5" id="KW-0819">tRNA processing</keyword>
<dbReference type="HAMAP" id="MF_01080">
    <property type="entry name" value="TruB_bact"/>
    <property type="match status" value="1"/>
</dbReference>
<dbReference type="PANTHER" id="PTHR13767">
    <property type="entry name" value="TRNA-PSEUDOURIDINE SYNTHASE"/>
    <property type="match status" value="1"/>
</dbReference>
<dbReference type="EMBL" id="MHIS01000015">
    <property type="protein sequence ID" value="OGY56412.1"/>
    <property type="molecule type" value="Genomic_DNA"/>
</dbReference>
<dbReference type="InterPro" id="IPR014780">
    <property type="entry name" value="tRNA_psdUridine_synth_TruB"/>
</dbReference>
<comment type="catalytic activity">
    <reaction evidence="1 5">
        <text>uridine(55) in tRNA = pseudouridine(55) in tRNA</text>
        <dbReference type="Rhea" id="RHEA:42532"/>
        <dbReference type="Rhea" id="RHEA-COMP:10101"/>
        <dbReference type="Rhea" id="RHEA-COMP:10102"/>
        <dbReference type="ChEBI" id="CHEBI:65314"/>
        <dbReference type="ChEBI" id="CHEBI:65315"/>
        <dbReference type="EC" id="5.4.99.25"/>
    </reaction>
</comment>
<sequence>MIVAINKPKGITSHDVVNKIRKITNVKRVGHGGTLDPLASGVLVVAIGRDSTKKLGEILKNADKEYEATIEFGKTSPTDDAEGTITPVKTKSILNKAKLLLALKKFTGTIEQIPPAYSAVKISGRPAYKIARKGNRVALKKRKVTIKEAKLVSFDPPVAKIKFVVSSGTYIRSIARDLGKYLNVGGYLKELTRTRVGGFKIQDSLGLGNLAQQLQIKGAKEDGVVYVGK</sequence>
<dbReference type="Pfam" id="PF16198">
    <property type="entry name" value="TruB_C_2"/>
    <property type="match status" value="1"/>
</dbReference>
<dbReference type="CDD" id="cd02573">
    <property type="entry name" value="PseudoU_synth_EcTruB"/>
    <property type="match status" value="1"/>
</dbReference>